<gene>
    <name evidence="2" type="ORF">GCM10009740_16950</name>
</gene>
<keyword evidence="1" id="KW-0812">Transmembrane</keyword>
<name>A0ABP5FJA8_9MICO</name>
<evidence type="ECO:0000256" key="1">
    <source>
        <dbReference type="SAM" id="Phobius"/>
    </source>
</evidence>
<protein>
    <recommendedName>
        <fullName evidence="4">PH domain-containing protein</fullName>
    </recommendedName>
</protein>
<evidence type="ECO:0008006" key="4">
    <source>
        <dbReference type="Google" id="ProtNLM"/>
    </source>
</evidence>
<keyword evidence="1" id="KW-0472">Membrane</keyword>
<keyword evidence="1" id="KW-1133">Transmembrane helix</keyword>
<accession>A0ABP5FJA8</accession>
<sequence length="131" mass="13892">MGLIVWFAVGYILAGTSNWPLGVACLVVVGGAVFGLFAWGPKRLELRDSVITVRTIRGLKSFDLRDATSISYSGPWSHSSGDMAIHLPGPRSISITARGPDLIAFMSAVVAAADGLGLPDKVLDPSLRELR</sequence>
<dbReference type="EMBL" id="BAAANB010000008">
    <property type="protein sequence ID" value="GAA2027882.1"/>
    <property type="molecule type" value="Genomic_DNA"/>
</dbReference>
<feature type="transmembrane region" description="Helical" evidence="1">
    <location>
        <begin position="20"/>
        <end position="39"/>
    </location>
</feature>
<dbReference type="Proteomes" id="UP001501285">
    <property type="component" value="Unassembled WGS sequence"/>
</dbReference>
<proteinExistence type="predicted"/>
<reference evidence="3" key="1">
    <citation type="journal article" date="2019" name="Int. J. Syst. Evol. Microbiol.">
        <title>The Global Catalogue of Microorganisms (GCM) 10K type strain sequencing project: providing services to taxonomists for standard genome sequencing and annotation.</title>
        <authorList>
            <consortium name="The Broad Institute Genomics Platform"/>
            <consortium name="The Broad Institute Genome Sequencing Center for Infectious Disease"/>
            <person name="Wu L."/>
            <person name="Ma J."/>
        </authorList>
    </citation>
    <scope>NUCLEOTIDE SEQUENCE [LARGE SCALE GENOMIC DNA]</scope>
    <source>
        <strain evidence="3">JCM 14283</strain>
    </source>
</reference>
<comment type="caution">
    <text evidence="2">The sequence shown here is derived from an EMBL/GenBank/DDBJ whole genome shotgun (WGS) entry which is preliminary data.</text>
</comment>
<keyword evidence="3" id="KW-1185">Reference proteome</keyword>
<evidence type="ECO:0000313" key="2">
    <source>
        <dbReference type="EMBL" id="GAA2027882.1"/>
    </source>
</evidence>
<evidence type="ECO:0000313" key="3">
    <source>
        <dbReference type="Proteomes" id="UP001501285"/>
    </source>
</evidence>
<organism evidence="2 3">
    <name type="scientific">Terrabacter terrae</name>
    <dbReference type="NCBI Taxonomy" id="318434"/>
    <lineage>
        <taxon>Bacteria</taxon>
        <taxon>Bacillati</taxon>
        <taxon>Actinomycetota</taxon>
        <taxon>Actinomycetes</taxon>
        <taxon>Micrococcales</taxon>
        <taxon>Intrasporangiaceae</taxon>
        <taxon>Terrabacter</taxon>
    </lineage>
</organism>